<name>A0A7K4TLF4_9CHAR</name>
<dbReference type="SUPFAM" id="SSF49899">
    <property type="entry name" value="Concanavalin A-like lectins/glucanases"/>
    <property type="match status" value="1"/>
</dbReference>
<dbReference type="AlphaFoldDB" id="A0A7K4TLF4"/>
<evidence type="ECO:0000313" key="3">
    <source>
        <dbReference type="Proteomes" id="UP000574691"/>
    </source>
</evidence>
<gene>
    <name evidence="2" type="primary">Trim10_1</name>
    <name evidence="2" type="ORF">BURBIS_R15423</name>
</gene>
<comment type="caution">
    <text evidence="2">The sequence shown here is derived from an EMBL/GenBank/DDBJ whole genome shotgun (WGS) entry which is preliminary data.</text>
</comment>
<dbReference type="EMBL" id="VYXH01012149">
    <property type="protein sequence ID" value="NWQ98012.1"/>
    <property type="molecule type" value="Genomic_DNA"/>
</dbReference>
<dbReference type="Gene3D" id="2.60.120.920">
    <property type="match status" value="1"/>
</dbReference>
<proteinExistence type="predicted"/>
<sequence length="68" mass="7418">SVEKKGDTEFSPAKGIWGVRHLFGQFLSLTSPPTPLSLSPVPRRIWVCLDCTQGLVTFINAVTGAEIF</sequence>
<feature type="non-terminal residue" evidence="2">
    <location>
        <position position="1"/>
    </location>
</feature>
<organism evidence="2 3">
    <name type="scientific">Burhinus bistriatus</name>
    <dbReference type="NCBI Taxonomy" id="240201"/>
    <lineage>
        <taxon>Eukaryota</taxon>
        <taxon>Metazoa</taxon>
        <taxon>Chordata</taxon>
        <taxon>Craniata</taxon>
        <taxon>Vertebrata</taxon>
        <taxon>Euteleostomi</taxon>
        <taxon>Archelosauria</taxon>
        <taxon>Archosauria</taxon>
        <taxon>Dinosauria</taxon>
        <taxon>Saurischia</taxon>
        <taxon>Theropoda</taxon>
        <taxon>Coelurosauria</taxon>
        <taxon>Aves</taxon>
        <taxon>Neognathae</taxon>
        <taxon>Neoaves</taxon>
        <taxon>Charadriiformes</taxon>
        <taxon>Burhinidae</taxon>
        <taxon>Burhinus</taxon>
    </lineage>
</organism>
<keyword evidence="3" id="KW-1185">Reference proteome</keyword>
<dbReference type="PROSITE" id="PS50188">
    <property type="entry name" value="B302_SPRY"/>
    <property type="match status" value="1"/>
</dbReference>
<dbReference type="InterPro" id="IPR001870">
    <property type="entry name" value="B30.2/SPRY"/>
</dbReference>
<feature type="non-terminal residue" evidence="2">
    <location>
        <position position="68"/>
    </location>
</feature>
<accession>A0A7K4TLF4</accession>
<feature type="domain" description="B30.2/SPRY" evidence="1">
    <location>
        <begin position="1"/>
        <end position="68"/>
    </location>
</feature>
<protein>
    <submittedName>
        <fullName evidence="2">TRI10 protein</fullName>
    </submittedName>
</protein>
<evidence type="ECO:0000313" key="2">
    <source>
        <dbReference type="EMBL" id="NWQ98012.1"/>
    </source>
</evidence>
<dbReference type="InterPro" id="IPR013320">
    <property type="entry name" value="ConA-like_dom_sf"/>
</dbReference>
<dbReference type="InterPro" id="IPR043136">
    <property type="entry name" value="B30.2/SPRY_sf"/>
</dbReference>
<evidence type="ECO:0000259" key="1">
    <source>
        <dbReference type="PROSITE" id="PS50188"/>
    </source>
</evidence>
<reference evidence="2 3" key="1">
    <citation type="submission" date="2019-09" db="EMBL/GenBank/DDBJ databases">
        <title>Bird 10,000 Genomes (B10K) Project - Family phase.</title>
        <authorList>
            <person name="Zhang G."/>
        </authorList>
    </citation>
    <scope>NUCLEOTIDE SEQUENCE [LARGE SCALE GENOMIC DNA]</scope>
    <source>
        <strain evidence="2">B10K-DU-001-64</strain>
        <tissue evidence="2">Muscle</tissue>
    </source>
</reference>
<dbReference type="Proteomes" id="UP000574691">
    <property type="component" value="Unassembled WGS sequence"/>
</dbReference>